<dbReference type="Proteomes" id="UP000249789">
    <property type="component" value="Unassembled WGS sequence"/>
</dbReference>
<keyword evidence="2" id="KW-1185">Reference proteome</keyword>
<name>A0A8G1VXZ4_9EURO</name>
<evidence type="ECO:0000313" key="2">
    <source>
        <dbReference type="Proteomes" id="UP000249789"/>
    </source>
</evidence>
<dbReference type="GeneID" id="63862879"/>
<dbReference type="VEuPathDB" id="FungiDB:BO72DRAFT_451669"/>
<gene>
    <name evidence="1" type="ORF">BO72DRAFT_451669</name>
</gene>
<proteinExistence type="predicted"/>
<dbReference type="AlphaFoldDB" id="A0A8G1VXZ4"/>
<reference evidence="1 2" key="1">
    <citation type="submission" date="2018-02" db="EMBL/GenBank/DDBJ databases">
        <title>The genomes of Aspergillus section Nigri reveals drivers in fungal speciation.</title>
        <authorList>
            <consortium name="DOE Joint Genome Institute"/>
            <person name="Vesth T.C."/>
            <person name="Nybo J."/>
            <person name="Theobald S."/>
            <person name="Brandl J."/>
            <person name="Frisvad J.C."/>
            <person name="Nielsen K.F."/>
            <person name="Lyhne E.K."/>
            <person name="Kogle M.E."/>
            <person name="Kuo A."/>
            <person name="Riley R."/>
            <person name="Clum A."/>
            <person name="Nolan M."/>
            <person name="Lipzen A."/>
            <person name="Salamov A."/>
            <person name="Henrissat B."/>
            <person name="Wiebenga A."/>
            <person name="De vries R.P."/>
            <person name="Grigoriev I.V."/>
            <person name="Mortensen U.H."/>
            <person name="Andersen M.R."/>
            <person name="Baker S.E."/>
        </authorList>
    </citation>
    <scope>NUCLEOTIDE SEQUENCE [LARGE SCALE GENOMIC DNA]</scope>
    <source>
        <strain evidence="1 2">CBS 313.89</strain>
    </source>
</reference>
<accession>A0A8G1VXZ4</accession>
<sequence length="71" mass="7922">MQPHWASSRGESQVAACLIDARMDLGTFLKADSKDTRPLGVVETKLARGGWLSVLRGKYHYRVPWRFCSGG</sequence>
<organism evidence="1 2">
    <name type="scientific">Aspergillus fijiensis CBS 313.89</name>
    <dbReference type="NCBI Taxonomy" id="1448319"/>
    <lineage>
        <taxon>Eukaryota</taxon>
        <taxon>Fungi</taxon>
        <taxon>Dikarya</taxon>
        <taxon>Ascomycota</taxon>
        <taxon>Pezizomycotina</taxon>
        <taxon>Eurotiomycetes</taxon>
        <taxon>Eurotiomycetidae</taxon>
        <taxon>Eurotiales</taxon>
        <taxon>Aspergillaceae</taxon>
        <taxon>Aspergillus</taxon>
    </lineage>
</organism>
<dbReference type="EMBL" id="KZ824679">
    <property type="protein sequence ID" value="RAK73489.1"/>
    <property type="molecule type" value="Genomic_DNA"/>
</dbReference>
<protein>
    <submittedName>
        <fullName evidence="1">Uncharacterized protein</fullName>
    </submittedName>
</protein>
<dbReference type="RefSeq" id="XP_040797499.1">
    <property type="nucleotide sequence ID" value="XM_040945546.1"/>
</dbReference>
<evidence type="ECO:0000313" key="1">
    <source>
        <dbReference type="EMBL" id="RAK73489.1"/>
    </source>
</evidence>